<dbReference type="GO" id="GO:0006915">
    <property type="term" value="P:apoptotic process"/>
    <property type="evidence" value="ECO:0007669"/>
    <property type="project" value="UniProtKB-KW"/>
</dbReference>
<keyword evidence="12" id="KW-0809">Transit peptide</keyword>
<evidence type="ECO:0000259" key="17">
    <source>
        <dbReference type="PROSITE" id="PS50106"/>
    </source>
</evidence>
<dbReference type="GO" id="GO:0006508">
    <property type="term" value="P:proteolysis"/>
    <property type="evidence" value="ECO:0007669"/>
    <property type="project" value="UniProtKB-KW"/>
</dbReference>
<evidence type="ECO:0000256" key="2">
    <source>
        <dbReference type="ARBA" id="ARBA00004304"/>
    </source>
</evidence>
<gene>
    <name evidence="18" type="ORF">DGYR_LOCUS4416</name>
</gene>
<keyword evidence="19" id="KW-1185">Reference proteome</keyword>
<evidence type="ECO:0000256" key="12">
    <source>
        <dbReference type="ARBA" id="ARBA00022946"/>
    </source>
</evidence>
<dbReference type="SMART" id="SM00228">
    <property type="entry name" value="PDZ"/>
    <property type="match status" value="1"/>
</dbReference>
<keyword evidence="7" id="KW-0645">Protease</keyword>
<evidence type="ECO:0000256" key="1">
    <source>
        <dbReference type="ARBA" id="ARBA00001760"/>
    </source>
</evidence>
<evidence type="ECO:0000256" key="8">
    <source>
        <dbReference type="ARBA" id="ARBA00022692"/>
    </source>
</evidence>
<dbReference type="GO" id="GO:0005758">
    <property type="term" value="C:mitochondrial intermembrane space"/>
    <property type="evidence" value="ECO:0007669"/>
    <property type="project" value="UniProtKB-SubCell"/>
</dbReference>
<protein>
    <recommendedName>
        <fullName evidence="6">Serine protease HTRA2, mitochondrial</fullName>
        <ecNumber evidence="5">3.4.21.108</ecNumber>
    </recommendedName>
</protein>
<proteinExistence type="inferred from homology"/>
<keyword evidence="16" id="KW-0865">Zymogen</keyword>
<dbReference type="EMBL" id="CAJFCJ010000006">
    <property type="protein sequence ID" value="CAD5115705.1"/>
    <property type="molecule type" value="Genomic_DNA"/>
</dbReference>
<dbReference type="GO" id="GO:0043065">
    <property type="term" value="P:positive regulation of apoptotic process"/>
    <property type="evidence" value="ECO:0007669"/>
    <property type="project" value="TreeGrafter"/>
</dbReference>
<keyword evidence="9" id="KW-0053">Apoptosis</keyword>
<dbReference type="Pfam" id="PF17820">
    <property type="entry name" value="PDZ_6"/>
    <property type="match status" value="1"/>
</dbReference>
<dbReference type="Gene3D" id="2.30.42.10">
    <property type="match status" value="1"/>
</dbReference>
<dbReference type="InterPro" id="IPR009003">
    <property type="entry name" value="Peptidase_S1_PA"/>
</dbReference>
<comment type="similarity">
    <text evidence="4">Belongs to the peptidase S1C family.</text>
</comment>
<dbReference type="InterPro" id="IPR041489">
    <property type="entry name" value="PDZ_6"/>
</dbReference>
<evidence type="ECO:0000256" key="15">
    <source>
        <dbReference type="ARBA" id="ARBA00023136"/>
    </source>
</evidence>
<dbReference type="GO" id="GO:0004252">
    <property type="term" value="F:serine-type endopeptidase activity"/>
    <property type="evidence" value="ECO:0007669"/>
    <property type="project" value="InterPro"/>
</dbReference>
<comment type="subcellular location">
    <subcellularLocation>
        <location evidence="3">Mitochondrion intermembrane space</location>
    </subcellularLocation>
    <subcellularLocation>
        <location evidence="2">Mitochondrion membrane</location>
        <topology evidence="2">Single-pass membrane protein</topology>
    </subcellularLocation>
</comment>
<dbReference type="PANTHER" id="PTHR22939:SF129">
    <property type="entry name" value="SERINE PROTEASE HTRA2, MITOCHONDRIAL"/>
    <property type="match status" value="1"/>
</dbReference>
<comment type="caution">
    <text evidence="18">The sequence shown here is derived from an EMBL/GenBank/DDBJ whole genome shotgun (WGS) entry which is preliminary data.</text>
</comment>
<dbReference type="GO" id="GO:0031966">
    <property type="term" value="C:mitochondrial membrane"/>
    <property type="evidence" value="ECO:0007669"/>
    <property type="project" value="UniProtKB-SubCell"/>
</dbReference>
<keyword evidence="10" id="KW-0378">Hydrolase</keyword>
<dbReference type="Proteomes" id="UP000549394">
    <property type="component" value="Unassembled WGS sequence"/>
</dbReference>
<organism evidence="18 19">
    <name type="scientific">Dimorphilus gyrociliatus</name>
    <dbReference type="NCBI Taxonomy" id="2664684"/>
    <lineage>
        <taxon>Eukaryota</taxon>
        <taxon>Metazoa</taxon>
        <taxon>Spiralia</taxon>
        <taxon>Lophotrochozoa</taxon>
        <taxon>Annelida</taxon>
        <taxon>Polychaeta</taxon>
        <taxon>Polychaeta incertae sedis</taxon>
        <taxon>Dinophilidae</taxon>
        <taxon>Dimorphilus</taxon>
    </lineage>
</organism>
<keyword evidence="8" id="KW-0812">Transmembrane</keyword>
<dbReference type="GO" id="GO:0007005">
    <property type="term" value="P:mitochondrion organization"/>
    <property type="evidence" value="ECO:0007669"/>
    <property type="project" value="UniProtKB-ARBA"/>
</dbReference>
<evidence type="ECO:0000256" key="14">
    <source>
        <dbReference type="ARBA" id="ARBA00023128"/>
    </source>
</evidence>
<dbReference type="InterPro" id="IPR001940">
    <property type="entry name" value="Peptidase_S1C"/>
</dbReference>
<evidence type="ECO:0000256" key="10">
    <source>
        <dbReference type="ARBA" id="ARBA00022801"/>
    </source>
</evidence>
<keyword evidence="15" id="KW-0472">Membrane</keyword>
<sequence>MTALILRSFNLLLKSKTFKNLRLPLTNGIFRKKFSSQPHSERYERFLKLLKKTVTISSIGLASYVGLKELQVNPVYAISNRSNNNFIAEVVKKVSPAVVYIEIQSPHPSGRKMIPVSNGSGFIVDPSGVILTNAHVLANRRTVLVRLQDGRSFEGVVQAVDRVTDMATIKINASNLPIFQLGDSSQLDPGEWVIAMGSPFQLSNTVTLGIVSSAGRGSKELGLRNSDMEYIQTDAVINFGNSGGPLVNLDGEVIGINTMKVTTGISFAIPINYAKPFLKRASKLDKPSSSTSLSPVKKYIGVTMLTLNPRLIMELKIRGVMDGPFPEVDHGVLLHKVIVGSPAWKAGLRAGDVITNVNDKDIQSAKDVYSAVEESTKLKVTAKRPRGETVILNVTPEIP</sequence>
<keyword evidence="14" id="KW-0496">Mitochondrion</keyword>
<dbReference type="PANTHER" id="PTHR22939">
    <property type="entry name" value="SERINE PROTEASE FAMILY S1C HTRA-RELATED"/>
    <property type="match status" value="1"/>
</dbReference>
<evidence type="ECO:0000256" key="13">
    <source>
        <dbReference type="ARBA" id="ARBA00022989"/>
    </source>
</evidence>
<evidence type="ECO:0000313" key="18">
    <source>
        <dbReference type="EMBL" id="CAD5115705.1"/>
    </source>
</evidence>
<dbReference type="PROSITE" id="PS50106">
    <property type="entry name" value="PDZ"/>
    <property type="match status" value="1"/>
</dbReference>
<evidence type="ECO:0000256" key="16">
    <source>
        <dbReference type="ARBA" id="ARBA00023145"/>
    </source>
</evidence>
<dbReference type="AlphaFoldDB" id="A0A7I8VJU4"/>
<keyword evidence="11" id="KW-0720">Serine protease</keyword>
<dbReference type="InterPro" id="IPR001478">
    <property type="entry name" value="PDZ"/>
</dbReference>
<dbReference type="InterPro" id="IPR036034">
    <property type="entry name" value="PDZ_sf"/>
</dbReference>
<dbReference type="Gene3D" id="2.40.10.120">
    <property type="match status" value="1"/>
</dbReference>
<keyword evidence="13" id="KW-1133">Transmembrane helix</keyword>
<feature type="domain" description="PDZ" evidence="17">
    <location>
        <begin position="301"/>
        <end position="384"/>
    </location>
</feature>
<dbReference type="Pfam" id="PF13365">
    <property type="entry name" value="Trypsin_2"/>
    <property type="match status" value="1"/>
</dbReference>
<evidence type="ECO:0000256" key="9">
    <source>
        <dbReference type="ARBA" id="ARBA00022703"/>
    </source>
</evidence>
<dbReference type="FunFam" id="2.40.10.120:FF:000004">
    <property type="entry name" value="Serine protease HTRA2, mitochondrial"/>
    <property type="match status" value="1"/>
</dbReference>
<evidence type="ECO:0000256" key="5">
    <source>
        <dbReference type="ARBA" id="ARBA00013033"/>
    </source>
</evidence>
<evidence type="ECO:0000256" key="3">
    <source>
        <dbReference type="ARBA" id="ARBA00004569"/>
    </source>
</evidence>
<evidence type="ECO:0000256" key="6">
    <source>
        <dbReference type="ARBA" id="ARBA00016929"/>
    </source>
</evidence>
<dbReference type="SUPFAM" id="SSF50156">
    <property type="entry name" value="PDZ domain-like"/>
    <property type="match status" value="1"/>
</dbReference>
<dbReference type="SUPFAM" id="SSF50494">
    <property type="entry name" value="Trypsin-like serine proteases"/>
    <property type="match status" value="1"/>
</dbReference>
<dbReference type="OrthoDB" id="4217619at2759"/>
<dbReference type="PRINTS" id="PR00834">
    <property type="entry name" value="PROTEASES2C"/>
</dbReference>
<comment type="catalytic activity">
    <reaction evidence="1">
        <text>Cleavage of non-polar aliphatic amino-acids at the P1 position, with a preference for Val, Ile and Met. At the P2 and P3 positions, Arg is selected most strongly with a secondary preference for other hydrophilic residues.</text>
        <dbReference type="EC" id="3.4.21.108"/>
    </reaction>
</comment>
<evidence type="ECO:0000256" key="4">
    <source>
        <dbReference type="ARBA" id="ARBA00010541"/>
    </source>
</evidence>
<evidence type="ECO:0000256" key="11">
    <source>
        <dbReference type="ARBA" id="ARBA00022825"/>
    </source>
</evidence>
<accession>A0A7I8VJU4</accession>
<evidence type="ECO:0000256" key="7">
    <source>
        <dbReference type="ARBA" id="ARBA00022670"/>
    </source>
</evidence>
<name>A0A7I8VJU4_9ANNE</name>
<dbReference type="EC" id="3.4.21.108" evidence="5"/>
<reference evidence="18 19" key="1">
    <citation type="submission" date="2020-08" db="EMBL/GenBank/DDBJ databases">
        <authorList>
            <person name="Hejnol A."/>
        </authorList>
    </citation>
    <scope>NUCLEOTIDE SEQUENCE [LARGE SCALE GENOMIC DNA]</scope>
</reference>
<evidence type="ECO:0000313" key="19">
    <source>
        <dbReference type="Proteomes" id="UP000549394"/>
    </source>
</evidence>